<reference evidence="1 2" key="1">
    <citation type="journal article" date="2015" name="Nature">
        <title>rRNA introns, odd ribosomes, and small enigmatic genomes across a large radiation of phyla.</title>
        <authorList>
            <person name="Brown C.T."/>
            <person name="Hug L.A."/>
            <person name="Thomas B.C."/>
            <person name="Sharon I."/>
            <person name="Castelle C.J."/>
            <person name="Singh A."/>
            <person name="Wilkins M.J."/>
            <person name="Williams K.H."/>
            <person name="Banfield J.F."/>
        </authorList>
    </citation>
    <scope>NUCLEOTIDE SEQUENCE [LARGE SCALE GENOMIC DNA]</scope>
</reference>
<comment type="caution">
    <text evidence="1">The sequence shown here is derived from an EMBL/GenBank/DDBJ whole genome shotgun (WGS) entry which is preliminary data.</text>
</comment>
<organism evidence="1 2">
    <name type="scientific">Candidatus Azambacteria bacterium GW2011_GWA2_45_90</name>
    <dbReference type="NCBI Taxonomy" id="1618614"/>
    <lineage>
        <taxon>Bacteria</taxon>
        <taxon>Candidatus Azamiibacteriota</taxon>
    </lineage>
</organism>
<feature type="non-terminal residue" evidence="1">
    <location>
        <position position="27"/>
    </location>
</feature>
<dbReference type="AlphaFoldDB" id="A0A0G1NB01"/>
<accession>A0A0G1NB01</accession>
<dbReference type="EMBL" id="LCLO01000031">
    <property type="protein sequence ID" value="KKU17542.1"/>
    <property type="molecule type" value="Genomic_DNA"/>
</dbReference>
<sequence>MTIKNNKKTPHFISGCCEFLQLLALTF</sequence>
<evidence type="ECO:0000313" key="1">
    <source>
        <dbReference type="EMBL" id="KKU17542.1"/>
    </source>
</evidence>
<gene>
    <name evidence="1" type="ORF">UX27_C0031G0001</name>
</gene>
<dbReference type="Proteomes" id="UP000034644">
    <property type="component" value="Unassembled WGS sequence"/>
</dbReference>
<protein>
    <submittedName>
        <fullName evidence="1">Uncharacterized protein</fullName>
    </submittedName>
</protein>
<proteinExistence type="predicted"/>
<evidence type="ECO:0000313" key="2">
    <source>
        <dbReference type="Proteomes" id="UP000034644"/>
    </source>
</evidence>
<name>A0A0G1NB01_9BACT</name>